<keyword evidence="3" id="KW-1185">Reference proteome</keyword>
<dbReference type="eggNOG" id="ENOG502SGG4">
    <property type="taxonomic scope" value="Eukaryota"/>
</dbReference>
<comment type="caution">
    <text evidence="2">The sequence shown here is derived from an EMBL/GenBank/DDBJ whole genome shotgun (WGS) entry which is preliminary data.</text>
</comment>
<dbReference type="KEGG" id="beq:BEWA_035220"/>
<gene>
    <name evidence="2" type="ORF">BEWA_035220</name>
</gene>
<evidence type="ECO:0000313" key="2">
    <source>
        <dbReference type="EMBL" id="EKX73486.1"/>
    </source>
</evidence>
<reference evidence="2 3" key="1">
    <citation type="journal article" date="2012" name="BMC Genomics">
        <title>Comparative genomic analysis and phylogenetic position of Theileria equi.</title>
        <authorList>
            <person name="Kappmeyer L.S."/>
            <person name="Thiagarajan M."/>
            <person name="Herndon D.R."/>
            <person name="Ramsay J.D."/>
            <person name="Caler E."/>
            <person name="Djikeng A."/>
            <person name="Gillespie J.J."/>
            <person name="Lau A.O."/>
            <person name="Roalson E.H."/>
            <person name="Silva J.C."/>
            <person name="Silva M.G."/>
            <person name="Suarez C.E."/>
            <person name="Ueti M.W."/>
            <person name="Nene V.M."/>
            <person name="Mealey R.H."/>
            <person name="Knowles D.P."/>
            <person name="Brayton K.A."/>
        </authorList>
    </citation>
    <scope>NUCLEOTIDE SEQUENCE [LARGE SCALE GENOMIC DNA]</scope>
    <source>
        <strain evidence="2 3">WA</strain>
    </source>
</reference>
<protein>
    <recommendedName>
        <fullName evidence="1">Fcf2 pre-rRNA processing C-terminal domain-containing protein</fullName>
    </recommendedName>
</protein>
<dbReference type="OrthoDB" id="427886at2759"/>
<dbReference type="GeneID" id="15807890"/>
<dbReference type="AlphaFoldDB" id="L1LDQ3"/>
<feature type="domain" description="Fcf2 pre-rRNA processing C-terminal" evidence="1">
    <location>
        <begin position="97"/>
        <end position="177"/>
    </location>
</feature>
<dbReference type="Proteomes" id="UP000031512">
    <property type="component" value="Unassembled WGS sequence"/>
</dbReference>
<dbReference type="EMBL" id="ACOU01000002">
    <property type="protein sequence ID" value="EKX73486.1"/>
    <property type="molecule type" value="Genomic_DNA"/>
</dbReference>
<dbReference type="Pfam" id="PF08698">
    <property type="entry name" value="Fcf2"/>
    <property type="match status" value="1"/>
</dbReference>
<name>L1LDQ3_THEEQ</name>
<evidence type="ECO:0000259" key="1">
    <source>
        <dbReference type="Pfam" id="PF08698"/>
    </source>
</evidence>
<accession>L1LDQ3</accession>
<dbReference type="RefSeq" id="XP_004832938.1">
    <property type="nucleotide sequence ID" value="XM_004832881.1"/>
</dbReference>
<evidence type="ECO:0000313" key="3">
    <source>
        <dbReference type="Proteomes" id="UP000031512"/>
    </source>
</evidence>
<proteinExistence type="predicted"/>
<sequence>MGITPSEEDLVLIEYGSVHSRALWDLMTQISTDLETSSDHGKEDTSSSLEQELGTNIDLKKHLDTQIHFSSHPPNVNRRVARSKVSRISHLSRGLDTEQSQEILREWRAIQLRGFVDPKKFYSGNKRMEELPEEFHIGVIRSGNGIRAGPGNESQALGTFNSKKRNHGKSLVSQILLKNGDWAKKRYRELQGEYTQGKKGWYERFKQKRKIGKRHAA</sequence>
<dbReference type="InterPro" id="IPR014810">
    <property type="entry name" value="Fcf2_C"/>
</dbReference>
<dbReference type="STRING" id="1537102.L1LDQ3"/>
<dbReference type="VEuPathDB" id="PiroplasmaDB:BEWA_035220"/>
<organism evidence="2 3">
    <name type="scientific">Theileria equi strain WA</name>
    <dbReference type="NCBI Taxonomy" id="1537102"/>
    <lineage>
        <taxon>Eukaryota</taxon>
        <taxon>Sar</taxon>
        <taxon>Alveolata</taxon>
        <taxon>Apicomplexa</taxon>
        <taxon>Aconoidasida</taxon>
        <taxon>Piroplasmida</taxon>
        <taxon>Theileriidae</taxon>
        <taxon>Theileria</taxon>
    </lineage>
</organism>